<reference evidence="6" key="1">
    <citation type="submission" date="2016-11" db="EMBL/GenBank/DDBJ databases">
        <authorList>
            <person name="Varghese N."/>
            <person name="Submissions S."/>
        </authorList>
    </citation>
    <scope>NUCLEOTIDE SEQUENCE [LARGE SCALE GENOMIC DNA]</scope>
    <source>
        <strain evidence="6">DSM 28223</strain>
    </source>
</reference>
<gene>
    <name evidence="5" type="ORF">SAMN04488044_1459</name>
</gene>
<protein>
    <submittedName>
        <fullName evidence="5">Transcriptional regulator, GntR family</fullName>
    </submittedName>
</protein>
<dbReference type="SUPFAM" id="SSF48008">
    <property type="entry name" value="GntR ligand-binding domain-like"/>
    <property type="match status" value="1"/>
</dbReference>
<keyword evidence="1" id="KW-0805">Transcription regulation</keyword>
<keyword evidence="6" id="KW-1185">Reference proteome</keyword>
<dbReference type="SMART" id="SM00895">
    <property type="entry name" value="FCD"/>
    <property type="match status" value="1"/>
</dbReference>
<evidence type="ECO:0000256" key="1">
    <source>
        <dbReference type="ARBA" id="ARBA00023015"/>
    </source>
</evidence>
<dbReference type="GO" id="GO:0003677">
    <property type="term" value="F:DNA binding"/>
    <property type="evidence" value="ECO:0007669"/>
    <property type="project" value="UniProtKB-KW"/>
</dbReference>
<sequence>MKDAAQKSLSNSQRALQELRRMIFAGELAGGTDHLESELADRLGMSRTPIREAALTLENQGLLELRPRKGVRILPVSPSDMREIYEVLTALESQAAEQAAQRGYSEADLSELAAAIEDMDRAVADQDLEAWAEADNRFHAELVRLGDNNRVASIFNMMNDQVRRARMTTLYIRPVPTKSNADHRAVYEAIRQGDAETARRRHREHRQHAKEILIELLEKHRLNRL</sequence>
<evidence type="ECO:0000256" key="2">
    <source>
        <dbReference type="ARBA" id="ARBA00023125"/>
    </source>
</evidence>
<dbReference type="RefSeq" id="WP_072792065.1">
    <property type="nucleotide sequence ID" value="NZ_FQWM01000002.1"/>
</dbReference>
<dbReference type="Proteomes" id="UP000184211">
    <property type="component" value="Unassembled WGS sequence"/>
</dbReference>
<dbReference type="Pfam" id="PF07729">
    <property type="entry name" value="FCD"/>
    <property type="match status" value="1"/>
</dbReference>
<dbReference type="AlphaFoldDB" id="A0A1M5N9I6"/>
<dbReference type="InterPro" id="IPR036390">
    <property type="entry name" value="WH_DNA-bd_sf"/>
</dbReference>
<keyword evidence="3" id="KW-0804">Transcription</keyword>
<name>A0A1M5N9I6_9RHOB</name>
<dbReference type="InterPro" id="IPR000524">
    <property type="entry name" value="Tscrpt_reg_HTH_GntR"/>
</dbReference>
<evidence type="ECO:0000259" key="4">
    <source>
        <dbReference type="PROSITE" id="PS50949"/>
    </source>
</evidence>
<dbReference type="PANTHER" id="PTHR43537:SF5">
    <property type="entry name" value="UXU OPERON TRANSCRIPTIONAL REGULATOR"/>
    <property type="match status" value="1"/>
</dbReference>
<dbReference type="Gene3D" id="1.10.10.10">
    <property type="entry name" value="Winged helix-like DNA-binding domain superfamily/Winged helix DNA-binding domain"/>
    <property type="match status" value="1"/>
</dbReference>
<proteinExistence type="predicted"/>
<dbReference type="InterPro" id="IPR008920">
    <property type="entry name" value="TF_FadR/GntR_C"/>
</dbReference>
<feature type="domain" description="HTH gntR-type" evidence="4">
    <location>
        <begin position="9"/>
        <end position="76"/>
    </location>
</feature>
<dbReference type="SUPFAM" id="SSF46785">
    <property type="entry name" value="Winged helix' DNA-binding domain"/>
    <property type="match status" value="1"/>
</dbReference>
<dbReference type="PROSITE" id="PS50949">
    <property type="entry name" value="HTH_GNTR"/>
    <property type="match status" value="1"/>
</dbReference>
<evidence type="ECO:0000313" key="5">
    <source>
        <dbReference type="EMBL" id="SHG86112.1"/>
    </source>
</evidence>
<dbReference type="PANTHER" id="PTHR43537">
    <property type="entry name" value="TRANSCRIPTIONAL REGULATOR, GNTR FAMILY"/>
    <property type="match status" value="1"/>
</dbReference>
<dbReference type="STRING" id="870908.SAMN04488044_1459"/>
<evidence type="ECO:0000313" key="6">
    <source>
        <dbReference type="Proteomes" id="UP000184211"/>
    </source>
</evidence>
<dbReference type="InterPro" id="IPR011711">
    <property type="entry name" value="GntR_C"/>
</dbReference>
<dbReference type="SMART" id="SM00345">
    <property type="entry name" value="HTH_GNTR"/>
    <property type="match status" value="1"/>
</dbReference>
<organism evidence="5 6">
    <name type="scientific">Cognatishimia maritima</name>
    <dbReference type="NCBI Taxonomy" id="870908"/>
    <lineage>
        <taxon>Bacteria</taxon>
        <taxon>Pseudomonadati</taxon>
        <taxon>Pseudomonadota</taxon>
        <taxon>Alphaproteobacteria</taxon>
        <taxon>Rhodobacterales</taxon>
        <taxon>Paracoccaceae</taxon>
        <taxon>Cognatishimia</taxon>
    </lineage>
</organism>
<dbReference type="CDD" id="cd07377">
    <property type="entry name" value="WHTH_GntR"/>
    <property type="match status" value="1"/>
</dbReference>
<evidence type="ECO:0000256" key="3">
    <source>
        <dbReference type="ARBA" id="ARBA00023163"/>
    </source>
</evidence>
<dbReference type="Pfam" id="PF00392">
    <property type="entry name" value="GntR"/>
    <property type="match status" value="1"/>
</dbReference>
<dbReference type="OrthoDB" id="9028214at2"/>
<dbReference type="EMBL" id="FQWM01000002">
    <property type="protein sequence ID" value="SHG86112.1"/>
    <property type="molecule type" value="Genomic_DNA"/>
</dbReference>
<keyword evidence="2" id="KW-0238">DNA-binding</keyword>
<accession>A0A1M5N9I6</accession>
<dbReference type="InterPro" id="IPR036388">
    <property type="entry name" value="WH-like_DNA-bd_sf"/>
</dbReference>
<dbReference type="GO" id="GO:0003700">
    <property type="term" value="F:DNA-binding transcription factor activity"/>
    <property type="evidence" value="ECO:0007669"/>
    <property type="project" value="InterPro"/>
</dbReference>
<dbReference type="Gene3D" id="1.20.120.530">
    <property type="entry name" value="GntR ligand-binding domain-like"/>
    <property type="match status" value="1"/>
</dbReference>